<dbReference type="AlphaFoldDB" id="A0AAV8W0W9"/>
<organism evidence="2 3">
    <name type="scientific">Exocentrus adspersus</name>
    <dbReference type="NCBI Taxonomy" id="1586481"/>
    <lineage>
        <taxon>Eukaryota</taxon>
        <taxon>Metazoa</taxon>
        <taxon>Ecdysozoa</taxon>
        <taxon>Arthropoda</taxon>
        <taxon>Hexapoda</taxon>
        <taxon>Insecta</taxon>
        <taxon>Pterygota</taxon>
        <taxon>Neoptera</taxon>
        <taxon>Endopterygota</taxon>
        <taxon>Coleoptera</taxon>
        <taxon>Polyphaga</taxon>
        <taxon>Cucujiformia</taxon>
        <taxon>Chrysomeloidea</taxon>
        <taxon>Cerambycidae</taxon>
        <taxon>Lamiinae</taxon>
        <taxon>Acanthocinini</taxon>
        <taxon>Exocentrus</taxon>
    </lineage>
</organism>
<accession>A0AAV8W0W9</accession>
<keyword evidence="3" id="KW-1185">Reference proteome</keyword>
<evidence type="ECO:0000313" key="3">
    <source>
        <dbReference type="Proteomes" id="UP001159042"/>
    </source>
</evidence>
<gene>
    <name evidence="2" type="ORF">NQ315_011890</name>
</gene>
<comment type="caution">
    <text evidence="2">The sequence shown here is derived from an EMBL/GenBank/DDBJ whole genome shotgun (WGS) entry which is preliminary data.</text>
</comment>
<dbReference type="EMBL" id="JANEYG010000015">
    <property type="protein sequence ID" value="KAJ8920229.1"/>
    <property type="molecule type" value="Genomic_DNA"/>
</dbReference>
<reference evidence="2 3" key="1">
    <citation type="journal article" date="2023" name="Insect Mol. Biol.">
        <title>Genome sequencing provides insights into the evolution of gene families encoding plant cell wall-degrading enzymes in longhorned beetles.</title>
        <authorList>
            <person name="Shin N.R."/>
            <person name="Okamura Y."/>
            <person name="Kirsch R."/>
            <person name="Pauchet Y."/>
        </authorList>
    </citation>
    <scope>NUCLEOTIDE SEQUENCE [LARGE SCALE GENOMIC DNA]</scope>
    <source>
        <strain evidence="2">EAD_L_NR</strain>
    </source>
</reference>
<protein>
    <recommendedName>
        <fullName evidence="1">DUF4729 domain-containing protein</fullName>
    </recommendedName>
</protein>
<dbReference type="Proteomes" id="UP001159042">
    <property type="component" value="Unassembled WGS sequence"/>
</dbReference>
<dbReference type="Pfam" id="PF15866">
    <property type="entry name" value="DUF4729"/>
    <property type="match status" value="1"/>
</dbReference>
<sequence length="387" mass="43862">MEYPTHWATMVKCSLCGVIPESAPLYQCPFQHQYCFSCINELRKNYRATFPTQFVCICCSHCHHNILVIGFFQPQETSRGGSTCVICKISGVFAQSKINTDFLNKIKHKPGIGRPYRYNTNLIHSRGYNTSRGHNNGTVRPEDDITVERLFQLPAEEIRRILSRRHDSSLRPSDSGMVLEATQSKLCAMQNQNGFSISKTPIKCPHNPCNRMVTLSSFVTHFKHEHADIPRYNVERGKELCMPCDVSVVEHNQSHCLAMITVYEINKIDVNKSRSSQSVIKTCSKFCQQVPINSFWLMVTGSAERRPHCSYAIYWLFTISDENYQSTIELSSKKDSVSLSTFCSINKNKCDNFLNIAENLNCLIVSRASLGAVLKEGAAVNLRVTIH</sequence>
<feature type="domain" description="DUF4729" evidence="1">
    <location>
        <begin position="203"/>
        <end position="292"/>
    </location>
</feature>
<proteinExistence type="predicted"/>
<evidence type="ECO:0000313" key="2">
    <source>
        <dbReference type="EMBL" id="KAJ8920229.1"/>
    </source>
</evidence>
<name>A0AAV8W0W9_9CUCU</name>
<dbReference type="InterPro" id="IPR031732">
    <property type="entry name" value="DUF4729"/>
</dbReference>
<evidence type="ECO:0000259" key="1">
    <source>
        <dbReference type="Pfam" id="PF15866"/>
    </source>
</evidence>